<protein>
    <submittedName>
        <fullName evidence="2">Uncharacterized protein</fullName>
    </submittedName>
</protein>
<feature type="compositionally biased region" description="Basic and acidic residues" evidence="1">
    <location>
        <begin position="599"/>
        <end position="611"/>
    </location>
</feature>
<organism evidence="2 3">
    <name type="scientific">Lasiosphaeris hirsuta</name>
    <dbReference type="NCBI Taxonomy" id="260670"/>
    <lineage>
        <taxon>Eukaryota</taxon>
        <taxon>Fungi</taxon>
        <taxon>Dikarya</taxon>
        <taxon>Ascomycota</taxon>
        <taxon>Pezizomycotina</taxon>
        <taxon>Sordariomycetes</taxon>
        <taxon>Sordariomycetidae</taxon>
        <taxon>Sordariales</taxon>
        <taxon>Lasiosphaeriaceae</taxon>
        <taxon>Lasiosphaeris</taxon>
    </lineage>
</organism>
<dbReference type="InterPro" id="IPR032675">
    <property type="entry name" value="LRR_dom_sf"/>
</dbReference>
<reference evidence="2" key="1">
    <citation type="submission" date="2023-06" db="EMBL/GenBank/DDBJ databases">
        <title>Genome-scale phylogeny and comparative genomics of the fungal order Sordariales.</title>
        <authorList>
            <consortium name="Lawrence Berkeley National Laboratory"/>
            <person name="Hensen N."/>
            <person name="Bonometti L."/>
            <person name="Westerberg I."/>
            <person name="Brannstrom I.O."/>
            <person name="Guillou S."/>
            <person name="Cros-Aarteil S."/>
            <person name="Calhoun S."/>
            <person name="Haridas S."/>
            <person name="Kuo A."/>
            <person name="Mondo S."/>
            <person name="Pangilinan J."/>
            <person name="Riley R."/>
            <person name="Labutti K."/>
            <person name="Andreopoulos B."/>
            <person name="Lipzen A."/>
            <person name="Chen C."/>
            <person name="Yanf M."/>
            <person name="Daum C."/>
            <person name="Ng V."/>
            <person name="Clum A."/>
            <person name="Steindorff A."/>
            <person name="Ohm R."/>
            <person name="Martin F."/>
            <person name="Silar P."/>
            <person name="Natvig D."/>
            <person name="Lalanne C."/>
            <person name="Gautier V."/>
            <person name="Ament-Velasquez S.L."/>
            <person name="Kruys A."/>
            <person name="Hutchinson M.I."/>
            <person name="Powell A.J."/>
            <person name="Barry K."/>
            <person name="Miller A.N."/>
            <person name="Grigoriev I.V."/>
            <person name="Debuchy R."/>
            <person name="Gladieux P."/>
            <person name="Thoren M.H."/>
            <person name="Johannesson H."/>
        </authorList>
    </citation>
    <scope>NUCLEOTIDE SEQUENCE</scope>
    <source>
        <strain evidence="2">SMH4607-1</strain>
    </source>
</reference>
<name>A0AA40DIU6_9PEZI</name>
<evidence type="ECO:0000313" key="3">
    <source>
        <dbReference type="Proteomes" id="UP001172102"/>
    </source>
</evidence>
<sequence>MAHAVPPPTYEDAIHRDWLRVVAPRIPVHYYAKLCLVSKRFYQRFAPLLWNDPIAMRPRWNEDGEAGNWTEVEWFCRFVLGHTNTVRPATRALVKSLDLREFAIDTASFSLSTSSMNINKALAVLSVKFPNLSCILLDDHRQIEVNSLMGNDNGAPLLLSAPGCSTSGFQAFATSPYFRRLIYLDISDMPWENLADFRSWDQDLLSDLRILKMRGLRMNDGVASGIFNSFSNRLWSLDVSRNHLTDRELPVRIQQRAFAEVDSLHSKARFDIEGMLDESREIPTSGAVFPSLQPIEESHWSSTFSHPDRYLADAPVYDGMESPANGTFIRANGLARIKDNSANELKKILSDHQQHPIEYDDVTQSRNVTHLYMNSNRLSTWGVIYLIGLLPNRLEHFECDSMLLDITNDFFPRWLSKMSPSISGLVGAAHIFRPIYSLNLQKLRIHHSLVTQLLSIEAKGLTTMASLWLAETFLLPRTELAYPQTYVPDMNPRLRSLTLTKIPRYSSGPLIKKLTGFLKLASLQERAIQDVRAQTRHGPPVLPGLRHIRLEFEHDPSQELDEMSGDGTQFSFFGDSGWESPLNTSWASAPTDTRQPDANPRRSEPEQRNSESGRLSGTPNVPAMDGHMPNVWRGPDKPSSNPAVREYTHLQTNPRLRRSVEHPTPAHIAAGVPPGVLIYGRAWHAILQPPTMRMPTNAELRSMSDVLAAIKQYRKETKASLEKTQRDAGSHDIPLGAPHFHWTGSLEVSLEDSLAYYTDSRHWR</sequence>
<feature type="compositionally biased region" description="Polar residues" evidence="1">
    <location>
        <begin position="581"/>
        <end position="593"/>
    </location>
</feature>
<accession>A0AA40DIU6</accession>
<gene>
    <name evidence="2" type="ORF">B0H67DRAFT_498389</name>
</gene>
<evidence type="ECO:0000256" key="1">
    <source>
        <dbReference type="SAM" id="MobiDB-lite"/>
    </source>
</evidence>
<dbReference type="Proteomes" id="UP001172102">
    <property type="component" value="Unassembled WGS sequence"/>
</dbReference>
<keyword evidence="3" id="KW-1185">Reference proteome</keyword>
<proteinExistence type="predicted"/>
<dbReference type="Gene3D" id="3.80.10.10">
    <property type="entry name" value="Ribonuclease Inhibitor"/>
    <property type="match status" value="1"/>
</dbReference>
<comment type="caution">
    <text evidence="2">The sequence shown here is derived from an EMBL/GenBank/DDBJ whole genome shotgun (WGS) entry which is preliminary data.</text>
</comment>
<dbReference type="AlphaFoldDB" id="A0AA40DIU6"/>
<feature type="region of interest" description="Disordered" evidence="1">
    <location>
        <begin position="581"/>
        <end position="627"/>
    </location>
</feature>
<evidence type="ECO:0000313" key="2">
    <source>
        <dbReference type="EMBL" id="KAK0704765.1"/>
    </source>
</evidence>
<dbReference type="SUPFAM" id="SSF52058">
    <property type="entry name" value="L domain-like"/>
    <property type="match status" value="1"/>
</dbReference>
<dbReference type="EMBL" id="JAUKUA010000007">
    <property type="protein sequence ID" value="KAK0704765.1"/>
    <property type="molecule type" value="Genomic_DNA"/>
</dbReference>